<sequence length="181" mass="21416">MDTETFKNIEGQLYDHFIKLKETAYLEQECEELKVQADNIEFDIKQCNVSVDPERHMSPLLTEKVQVTYNNESAAEKGIIKEIENLEHELDYVKRKVFENRSRIRELNRGTAKLKKVLSTPPLPKEFMDFIIYRYKLNKSVTWIANEMYGGVRSTAYRRRKEVINYIWELDMAKITISKAV</sequence>
<dbReference type="KEGG" id="cfer:D4Z93_03440"/>
<keyword evidence="2" id="KW-1185">Reference proteome</keyword>
<protein>
    <submittedName>
        <fullName evidence="1">Transcriptional regulator</fullName>
    </submittedName>
</protein>
<reference evidence="1 2" key="1">
    <citation type="journal article" date="2019" name="Int. J. Syst. Evol. Microbiol.">
        <title>Clostridium fermenticellae sp. nov., isolated from the mud in a fermentation cellar for the production of the Chinese liquor, baijiu.</title>
        <authorList>
            <person name="Xu P.X."/>
            <person name="Chai L.J."/>
            <person name="Qiu T."/>
            <person name="Zhang X.J."/>
            <person name="Lu Z.M."/>
            <person name="Xiao C."/>
            <person name="Wang S.T."/>
            <person name="Shen C.H."/>
            <person name="Shi J.S."/>
            <person name="Xu Z.H."/>
        </authorList>
    </citation>
    <scope>NUCLEOTIDE SEQUENCE [LARGE SCALE GENOMIC DNA]</scope>
    <source>
        <strain evidence="1 2">JN500901</strain>
    </source>
</reference>
<dbReference type="EMBL" id="CP032416">
    <property type="protein sequence ID" value="AYD39624.1"/>
    <property type="molecule type" value="Genomic_DNA"/>
</dbReference>
<proteinExistence type="predicted"/>
<dbReference type="AlphaFoldDB" id="A0A386H1T9"/>
<name>A0A386H1T9_9CLOT</name>
<evidence type="ECO:0000313" key="2">
    <source>
        <dbReference type="Proteomes" id="UP000266301"/>
    </source>
</evidence>
<gene>
    <name evidence="1" type="ORF">D4Z93_03440</name>
</gene>
<organism evidence="1 2">
    <name type="scientific">Clostridium fermenticellae</name>
    <dbReference type="NCBI Taxonomy" id="2068654"/>
    <lineage>
        <taxon>Bacteria</taxon>
        <taxon>Bacillati</taxon>
        <taxon>Bacillota</taxon>
        <taxon>Clostridia</taxon>
        <taxon>Eubacteriales</taxon>
        <taxon>Clostridiaceae</taxon>
        <taxon>Clostridium</taxon>
    </lineage>
</organism>
<evidence type="ECO:0000313" key="1">
    <source>
        <dbReference type="EMBL" id="AYD39624.1"/>
    </source>
</evidence>
<dbReference type="RefSeq" id="WP_119970408.1">
    <property type="nucleotide sequence ID" value="NZ_CP032416.1"/>
</dbReference>
<dbReference type="Proteomes" id="UP000266301">
    <property type="component" value="Chromosome"/>
</dbReference>
<dbReference type="OrthoDB" id="1935035at2"/>
<accession>A0A386H1T9</accession>